<dbReference type="AlphaFoldDB" id="A0ABD6YXY6"/>
<keyword evidence="1" id="KW-1133">Transmembrane helix</keyword>
<evidence type="ECO:0000313" key="2">
    <source>
        <dbReference type="EMBL" id="QGN29040.1"/>
    </source>
</evidence>
<accession>A0ABD6YXY6</accession>
<name>A0ABD6YXY6_ENTCA</name>
<organism evidence="2 3">
    <name type="scientific">Enterococcus casseliflavus</name>
    <name type="common">Enterococcus flavescens</name>
    <dbReference type="NCBI Taxonomy" id="37734"/>
    <lineage>
        <taxon>Bacteria</taxon>
        <taxon>Bacillati</taxon>
        <taxon>Bacillota</taxon>
        <taxon>Bacilli</taxon>
        <taxon>Lactobacillales</taxon>
        <taxon>Enterococcaceae</taxon>
        <taxon>Enterococcus</taxon>
    </lineage>
</organism>
<keyword evidence="1" id="KW-0812">Transmembrane</keyword>
<dbReference type="RefSeq" id="WP_154694304.1">
    <property type="nucleotide sequence ID" value="NZ_CP046123.1"/>
</dbReference>
<feature type="transmembrane region" description="Helical" evidence="1">
    <location>
        <begin position="36"/>
        <end position="62"/>
    </location>
</feature>
<feature type="transmembrane region" description="Helical" evidence="1">
    <location>
        <begin position="187"/>
        <end position="205"/>
    </location>
</feature>
<protein>
    <submittedName>
        <fullName evidence="2">Oligosaccharide repeat unit polymerase</fullName>
    </submittedName>
</protein>
<dbReference type="EMBL" id="CP046123">
    <property type="protein sequence ID" value="QGN29040.1"/>
    <property type="molecule type" value="Genomic_DNA"/>
</dbReference>
<reference evidence="2 3" key="1">
    <citation type="submission" date="2019-11" db="EMBL/GenBank/DDBJ databases">
        <title>Detection and genome characteristic of a blood enterococcus casselifavus isolate from Zhengzhou,china.</title>
        <authorList>
            <person name="Wen P."/>
        </authorList>
    </citation>
    <scope>NUCLEOTIDE SEQUENCE [LARGE SCALE GENOMIC DNA]</scope>
    <source>
        <strain evidence="2 3">EC291</strain>
    </source>
</reference>
<feature type="transmembrane region" description="Helical" evidence="1">
    <location>
        <begin position="217"/>
        <end position="236"/>
    </location>
</feature>
<feature type="transmembrane region" description="Helical" evidence="1">
    <location>
        <begin position="342"/>
        <end position="360"/>
    </location>
</feature>
<keyword evidence="1" id="KW-0472">Membrane</keyword>
<feature type="transmembrane region" description="Helical" evidence="1">
    <location>
        <begin position="139"/>
        <end position="158"/>
    </location>
</feature>
<feature type="transmembrane region" description="Helical" evidence="1">
    <location>
        <begin position="165"/>
        <end position="181"/>
    </location>
</feature>
<evidence type="ECO:0000313" key="3">
    <source>
        <dbReference type="Proteomes" id="UP000422837"/>
    </source>
</evidence>
<feature type="transmembrane region" description="Helical" evidence="1">
    <location>
        <begin position="83"/>
        <end position="107"/>
    </location>
</feature>
<dbReference type="Proteomes" id="UP000422837">
    <property type="component" value="Chromosome"/>
</dbReference>
<feature type="transmembrane region" description="Helical" evidence="1">
    <location>
        <begin position="394"/>
        <end position="412"/>
    </location>
</feature>
<gene>
    <name evidence="2" type="ORF">GFU50_05810</name>
</gene>
<proteinExistence type="predicted"/>
<dbReference type="NCBIfam" id="TIGR04370">
    <property type="entry name" value="glyco_rpt_poly"/>
    <property type="match status" value="1"/>
</dbReference>
<sequence length="413" mass="47643">MKRTIINPGPMFFFSWAIILYLSTLQLYGLKLASETSYHIMGIGIYSFAAGHIASFFFGGKYKFVLQKESHTKMFTWEINYKLVYLLCALTIIYNIVGTIPSLIYLIQGGSLGSIRTAIQNSDTNFTSDSIIMNFLKMFIARPFVNILPSIAICDFLIGKRNKKLLFLTTVILLMGLISTGGRNQIINLGISLVICFVIIGKQNTEKINMKKFKKKYGKFFIATFLLVLFIVYIATKSRSGDAAVRQLYYYFAMQPVMLDNWVSVVDSSNLLGWGMASFNGIFFVIFWMLHNLLFFPYPDFFNNIFTMVLNTENIWVTIGVAGVNANAYVTTFWHLYLDGRIFGVVLGMFIYGYYVTRVFSQAYFNTNLKKISLYCLMYFGTFLMFTRFPFSNIYFAVSWIMIAFFVFRKKYY</sequence>
<evidence type="ECO:0000256" key="1">
    <source>
        <dbReference type="SAM" id="Phobius"/>
    </source>
</evidence>
<feature type="transmembrane region" description="Helical" evidence="1">
    <location>
        <begin position="271"/>
        <end position="294"/>
    </location>
</feature>
<feature type="transmembrane region" description="Helical" evidence="1">
    <location>
        <begin position="12"/>
        <end position="30"/>
    </location>
</feature>
<feature type="transmembrane region" description="Helical" evidence="1">
    <location>
        <begin position="315"/>
        <end position="336"/>
    </location>
</feature>